<feature type="compositionally biased region" description="Low complexity" evidence="1">
    <location>
        <begin position="10"/>
        <end position="20"/>
    </location>
</feature>
<sequence>MKVTGPNGVSSGPASGRRTGAAGGGFSVPAAGASGPAAPSSPAAGTSGLMGVEALLALQDVGGPLEGRRRSVRRATRLLDVLDDLRIALIDGIMRPDQVRALASAIAEQRSSTGDPRLEAVLDEIETRAAVEMAKMEMRGFAS</sequence>
<dbReference type="Proteomes" id="UP000247763">
    <property type="component" value="Chromosome"/>
</dbReference>
<dbReference type="RefSeq" id="WP_110450222.1">
    <property type="nucleotide sequence ID" value="NZ_CP029479.1"/>
</dbReference>
<dbReference type="AlphaFoldDB" id="A0A2Z3HS71"/>
<keyword evidence="2" id="KW-0282">Flagellum</keyword>
<reference evidence="3" key="1">
    <citation type="submission" date="2018-05" db="EMBL/GenBank/DDBJ databases">
        <title>Genome sequencing of Phenylobacterium sp. HYN0004.</title>
        <authorList>
            <person name="Yi H."/>
            <person name="Baek C."/>
        </authorList>
    </citation>
    <scope>NUCLEOTIDE SEQUENCE [LARGE SCALE GENOMIC DNA]</scope>
    <source>
        <strain evidence="3">HYN0004</strain>
    </source>
</reference>
<evidence type="ECO:0000256" key="1">
    <source>
        <dbReference type="SAM" id="MobiDB-lite"/>
    </source>
</evidence>
<proteinExistence type="predicted"/>
<dbReference type="OrthoDB" id="7173192at2"/>
<evidence type="ECO:0000313" key="2">
    <source>
        <dbReference type="EMBL" id="AWM77655.1"/>
    </source>
</evidence>
<dbReference type="InterPro" id="IPR019704">
    <property type="entry name" value="Flagellar_assmbl_FliX_class2"/>
</dbReference>
<feature type="compositionally biased region" description="Low complexity" evidence="1">
    <location>
        <begin position="27"/>
        <end position="46"/>
    </location>
</feature>
<evidence type="ECO:0000313" key="3">
    <source>
        <dbReference type="Proteomes" id="UP000247763"/>
    </source>
</evidence>
<dbReference type="GO" id="GO:0044781">
    <property type="term" value="P:bacterial-type flagellum organization"/>
    <property type="evidence" value="ECO:0007669"/>
    <property type="project" value="InterPro"/>
</dbReference>
<dbReference type="EMBL" id="CP029479">
    <property type="protein sequence ID" value="AWM77655.1"/>
    <property type="molecule type" value="Genomic_DNA"/>
</dbReference>
<accession>A0A2Z3HS71</accession>
<name>A0A2Z3HS71_9CAUL</name>
<organism evidence="2 3">
    <name type="scientific">Phenylobacterium parvum</name>
    <dbReference type="NCBI Taxonomy" id="2201350"/>
    <lineage>
        <taxon>Bacteria</taxon>
        <taxon>Pseudomonadati</taxon>
        <taxon>Pseudomonadota</taxon>
        <taxon>Alphaproteobacteria</taxon>
        <taxon>Caulobacterales</taxon>
        <taxon>Caulobacteraceae</taxon>
        <taxon>Phenylobacterium</taxon>
    </lineage>
</organism>
<keyword evidence="2" id="KW-0969">Cilium</keyword>
<keyword evidence="2" id="KW-0966">Cell projection</keyword>
<dbReference type="Pfam" id="PF10768">
    <property type="entry name" value="FliX"/>
    <property type="match status" value="1"/>
</dbReference>
<dbReference type="KEGG" id="phb:HYN04_07710"/>
<gene>
    <name evidence="2" type="ORF">HYN04_07710</name>
</gene>
<keyword evidence="3" id="KW-1185">Reference proteome</keyword>
<feature type="region of interest" description="Disordered" evidence="1">
    <location>
        <begin position="1"/>
        <end position="46"/>
    </location>
</feature>
<protein>
    <submittedName>
        <fullName evidence="2">Flagellar assembly protein FliX</fullName>
    </submittedName>
</protein>